<dbReference type="Proteomes" id="UP000050795">
    <property type="component" value="Unassembled WGS sequence"/>
</dbReference>
<protein>
    <submittedName>
        <fullName evidence="2">Uncharacterized protein</fullName>
    </submittedName>
</protein>
<sequence>MSNEFNLIVEEINPGWTKKRITELLKEAENREILYMKSCQADMEKAVVQLRNAALSFIAKLPTEILNKPYFQGIQQYENGDGKNIVDQLVCEAKKRGRMEWEDTVKTLTGKRPRRLAGDERRQPVASTPIVIPEDKVLPTMSTVIDQTTEVASTPINEGRRITRTMLSRITHNSTTMNPPIMTVSKSVKSNPVRRISREMRERLLAKFDRNDTQLSASEHEQLQNLINSLQEFKNRCDPQSRRK</sequence>
<dbReference type="AlphaFoldDB" id="A0AA85IUY8"/>
<keyword evidence="1" id="KW-1185">Reference proteome</keyword>
<accession>A0AA85IUY8</accession>
<evidence type="ECO:0000313" key="2">
    <source>
        <dbReference type="WBParaSite" id="TREG1_112490.1"/>
    </source>
</evidence>
<dbReference type="WBParaSite" id="TREG1_112490.1">
    <property type="protein sequence ID" value="TREG1_112490.1"/>
    <property type="gene ID" value="TREG1_112490"/>
</dbReference>
<name>A0AA85IUY8_TRIRE</name>
<proteinExistence type="predicted"/>
<organism evidence="1 2">
    <name type="scientific">Trichobilharzia regenti</name>
    <name type="common">Nasal bird schistosome</name>
    <dbReference type="NCBI Taxonomy" id="157069"/>
    <lineage>
        <taxon>Eukaryota</taxon>
        <taxon>Metazoa</taxon>
        <taxon>Spiralia</taxon>
        <taxon>Lophotrochozoa</taxon>
        <taxon>Platyhelminthes</taxon>
        <taxon>Trematoda</taxon>
        <taxon>Digenea</taxon>
        <taxon>Strigeidida</taxon>
        <taxon>Schistosomatoidea</taxon>
        <taxon>Schistosomatidae</taxon>
        <taxon>Trichobilharzia</taxon>
    </lineage>
</organism>
<reference evidence="2" key="2">
    <citation type="submission" date="2023-11" db="UniProtKB">
        <authorList>
            <consortium name="WormBaseParasite"/>
        </authorList>
    </citation>
    <scope>IDENTIFICATION</scope>
</reference>
<evidence type="ECO:0000313" key="1">
    <source>
        <dbReference type="Proteomes" id="UP000050795"/>
    </source>
</evidence>
<reference evidence="1" key="1">
    <citation type="submission" date="2022-06" db="EMBL/GenBank/DDBJ databases">
        <authorList>
            <person name="Berger JAMES D."/>
            <person name="Berger JAMES D."/>
        </authorList>
    </citation>
    <scope>NUCLEOTIDE SEQUENCE [LARGE SCALE GENOMIC DNA]</scope>
</reference>